<keyword evidence="3" id="KW-1185">Reference proteome</keyword>
<evidence type="ECO:0000313" key="3">
    <source>
        <dbReference type="Proteomes" id="UP000253314"/>
    </source>
</evidence>
<dbReference type="EMBL" id="QOCW01000001">
    <property type="protein sequence ID" value="RBW71211.1"/>
    <property type="molecule type" value="Genomic_DNA"/>
</dbReference>
<dbReference type="RefSeq" id="WP_113803916.1">
    <property type="nucleotide sequence ID" value="NZ_QOCW01000001.1"/>
</dbReference>
<comment type="caution">
    <text evidence="2">The sequence shown here is derived from an EMBL/GenBank/DDBJ whole genome shotgun (WGS) entry which is preliminary data.</text>
</comment>
<proteinExistence type="inferred from homology"/>
<organism evidence="2 3">
    <name type="scientific">Bacillus taeanensis</name>
    <dbReference type="NCBI Taxonomy" id="273032"/>
    <lineage>
        <taxon>Bacteria</taxon>
        <taxon>Bacillati</taxon>
        <taxon>Bacillota</taxon>
        <taxon>Bacilli</taxon>
        <taxon>Bacillales</taxon>
        <taxon>Bacillaceae</taxon>
        <taxon>Bacillus</taxon>
    </lineage>
</organism>
<dbReference type="InterPro" id="IPR009507">
    <property type="entry name" value="UPF0435"/>
</dbReference>
<gene>
    <name evidence="2" type="ORF">DS031_00190</name>
</gene>
<reference evidence="2 3" key="1">
    <citation type="submission" date="2018-07" db="EMBL/GenBank/DDBJ databases">
        <title>Lottiidibacillus patelloidae gen. nov., sp. nov., isolated from the intestinal tract of a marine limpet and the reclassification of B. taeanensis BH030017T, B. algicola KMM 3737T and B. hwajinpoensis SW-72T as genus Lottiidibacillus.</title>
        <authorList>
            <person name="Liu R."/>
            <person name="Huang Z."/>
        </authorList>
    </citation>
    <scope>NUCLEOTIDE SEQUENCE [LARGE SCALE GENOMIC DNA]</scope>
    <source>
        <strain evidence="2 3">BH030017</strain>
    </source>
</reference>
<dbReference type="HAMAP" id="MF_00829">
    <property type="entry name" value="UPF0435"/>
    <property type="match status" value="1"/>
</dbReference>
<sequence length="74" mass="8757">MDLNKPSVENAAFMVEEIQKKLRVVNMGVIKSTHFREEQYEELKDVYDYVMKKESFSVNEMDGILEELKQLRNA</sequence>
<dbReference type="OrthoDB" id="2361695at2"/>
<name>A0A366Y4S9_9BACI</name>
<accession>A0A366Y4S9</accession>
<evidence type="ECO:0000313" key="2">
    <source>
        <dbReference type="EMBL" id="RBW71211.1"/>
    </source>
</evidence>
<protein>
    <recommendedName>
        <fullName evidence="1">UPF0435 protein DS031_00190</fullName>
    </recommendedName>
</protein>
<evidence type="ECO:0000256" key="1">
    <source>
        <dbReference type="HAMAP-Rule" id="MF_00829"/>
    </source>
</evidence>
<dbReference type="AlphaFoldDB" id="A0A366Y4S9"/>
<dbReference type="Pfam" id="PF06569">
    <property type="entry name" value="DUF1128"/>
    <property type="match status" value="1"/>
</dbReference>
<comment type="similarity">
    <text evidence="1">Belongs to the UPF0435 family.</text>
</comment>
<dbReference type="Proteomes" id="UP000253314">
    <property type="component" value="Unassembled WGS sequence"/>
</dbReference>